<evidence type="ECO:0000313" key="3">
    <source>
        <dbReference type="Proteomes" id="UP000175669"/>
    </source>
</evidence>
<evidence type="ECO:0000256" key="1">
    <source>
        <dbReference type="SAM" id="Coils"/>
    </source>
</evidence>
<proteinExistence type="predicted"/>
<organism evidence="2 3">
    <name type="scientific">Pseudohongiella acticola</name>
    <dbReference type="NCBI Taxonomy" id="1524254"/>
    <lineage>
        <taxon>Bacteria</taxon>
        <taxon>Pseudomonadati</taxon>
        <taxon>Pseudomonadota</taxon>
        <taxon>Gammaproteobacteria</taxon>
        <taxon>Pseudomonadales</taxon>
        <taxon>Pseudohongiellaceae</taxon>
        <taxon>Pseudohongiella</taxon>
    </lineage>
</organism>
<evidence type="ECO:0008006" key="4">
    <source>
        <dbReference type="Google" id="ProtNLM"/>
    </source>
</evidence>
<protein>
    <recommendedName>
        <fullName evidence="4">AsmA domain-containing protein</fullName>
    </recommendedName>
</protein>
<dbReference type="OrthoDB" id="7062138at2"/>
<name>A0A1E8CL84_9GAMM</name>
<evidence type="ECO:0000313" key="2">
    <source>
        <dbReference type="EMBL" id="OFE13231.1"/>
    </source>
</evidence>
<sequence length="250" mass="26362">MKKLFIGLLVIALLVGAGLFYLVSNLDSMVKQGIESNGTEALGTAVRVDSVSIDLTAGVATLSGFSIANPEGFSNQDMVRFDELRVAIDLSSLRSDVIRITSINTVNPYVLYELQGAQSNIDVIRARFPAQESAPETEAGPQPVIGLDAVTISGIQASLQSNLLPTAVNVNLGNVELPAAEGTPPELAKQVARPLITQLARNAAVAFASLPASQLRDSAGQAVEALQEQLQQAEETARSAADELRNRLGL</sequence>
<dbReference type="EMBL" id="MASR01000001">
    <property type="protein sequence ID" value="OFE13231.1"/>
    <property type="molecule type" value="Genomic_DNA"/>
</dbReference>
<comment type="caution">
    <text evidence="2">The sequence shown here is derived from an EMBL/GenBank/DDBJ whole genome shotgun (WGS) entry which is preliminary data.</text>
</comment>
<dbReference type="Proteomes" id="UP000175669">
    <property type="component" value="Unassembled WGS sequence"/>
</dbReference>
<reference evidence="3" key="1">
    <citation type="submission" date="2016-07" db="EMBL/GenBank/DDBJ databases">
        <authorList>
            <person name="Florea S."/>
            <person name="Webb J.S."/>
            <person name="Jaromczyk J."/>
            <person name="Schardl C.L."/>
        </authorList>
    </citation>
    <scope>NUCLEOTIDE SEQUENCE [LARGE SCALE GENOMIC DNA]</scope>
    <source>
        <strain evidence="3">KCTC 42131</strain>
    </source>
</reference>
<keyword evidence="3" id="KW-1185">Reference proteome</keyword>
<gene>
    <name evidence="2" type="ORF">PHACT_08850</name>
</gene>
<keyword evidence="1" id="KW-0175">Coiled coil</keyword>
<accession>A0A1E8CL84</accession>
<dbReference type="RefSeq" id="WP_070117049.1">
    <property type="nucleotide sequence ID" value="NZ_MASR01000001.1"/>
</dbReference>
<dbReference type="AlphaFoldDB" id="A0A1E8CL84"/>
<dbReference type="STRING" id="1524254.PHACT_08850"/>
<feature type="coiled-coil region" evidence="1">
    <location>
        <begin position="216"/>
        <end position="247"/>
    </location>
</feature>